<evidence type="ECO:0000313" key="2">
    <source>
        <dbReference type="Proteomes" id="UP001445076"/>
    </source>
</evidence>
<proteinExistence type="predicted"/>
<gene>
    <name evidence="1" type="ORF">OTU49_003369</name>
</gene>
<evidence type="ECO:0000313" key="1">
    <source>
        <dbReference type="EMBL" id="KAK8739520.1"/>
    </source>
</evidence>
<comment type="caution">
    <text evidence="1">The sequence shown here is derived from an EMBL/GenBank/DDBJ whole genome shotgun (WGS) entry which is preliminary data.</text>
</comment>
<dbReference type="Proteomes" id="UP001445076">
    <property type="component" value="Unassembled WGS sequence"/>
</dbReference>
<keyword evidence="2" id="KW-1185">Reference proteome</keyword>
<name>A0AAW0X8V2_CHEQU</name>
<sequence length="143" mass="16507">MTDGWWSTHCNADCCTKMFLGHQCCFSTTLPLHKYIYSPSVLLIPSFSLPHLCPHSSFSLLPRSATPNTIFSSSLVAPPFLTLSLPLSLHHSFLYFSFFPSPFFLSFLYQHTHTLFFFFTLKWTLQNFSEQDSSWDSKNLLHI</sequence>
<dbReference type="EMBL" id="JARKIK010000036">
    <property type="protein sequence ID" value="KAK8739520.1"/>
    <property type="molecule type" value="Genomic_DNA"/>
</dbReference>
<organism evidence="1 2">
    <name type="scientific">Cherax quadricarinatus</name>
    <name type="common">Australian red claw crayfish</name>
    <dbReference type="NCBI Taxonomy" id="27406"/>
    <lineage>
        <taxon>Eukaryota</taxon>
        <taxon>Metazoa</taxon>
        <taxon>Ecdysozoa</taxon>
        <taxon>Arthropoda</taxon>
        <taxon>Crustacea</taxon>
        <taxon>Multicrustacea</taxon>
        <taxon>Malacostraca</taxon>
        <taxon>Eumalacostraca</taxon>
        <taxon>Eucarida</taxon>
        <taxon>Decapoda</taxon>
        <taxon>Pleocyemata</taxon>
        <taxon>Astacidea</taxon>
        <taxon>Parastacoidea</taxon>
        <taxon>Parastacidae</taxon>
        <taxon>Cherax</taxon>
    </lineage>
</organism>
<dbReference type="AlphaFoldDB" id="A0AAW0X8V2"/>
<accession>A0AAW0X8V2</accession>
<protein>
    <submittedName>
        <fullName evidence="1">Uncharacterized protein</fullName>
    </submittedName>
</protein>
<reference evidence="1 2" key="1">
    <citation type="journal article" date="2024" name="BMC Genomics">
        <title>Genome assembly of redclaw crayfish (Cherax quadricarinatus) provides insights into its immune adaptation and hypoxia tolerance.</title>
        <authorList>
            <person name="Liu Z."/>
            <person name="Zheng J."/>
            <person name="Li H."/>
            <person name="Fang K."/>
            <person name="Wang S."/>
            <person name="He J."/>
            <person name="Zhou D."/>
            <person name="Weng S."/>
            <person name="Chi M."/>
            <person name="Gu Z."/>
            <person name="He J."/>
            <person name="Li F."/>
            <person name="Wang M."/>
        </authorList>
    </citation>
    <scope>NUCLEOTIDE SEQUENCE [LARGE SCALE GENOMIC DNA]</scope>
    <source>
        <strain evidence="1">ZL_2023a</strain>
    </source>
</reference>